<evidence type="ECO:0000313" key="2">
    <source>
        <dbReference type="Proteomes" id="UP001058290"/>
    </source>
</evidence>
<evidence type="ECO:0000313" key="1">
    <source>
        <dbReference type="EMBL" id="UXC19141.1"/>
    </source>
</evidence>
<gene>
    <name evidence="1" type="ORF">N4T19_03170</name>
</gene>
<reference evidence="1" key="1">
    <citation type="submission" date="2022-09" db="EMBL/GenBank/DDBJ databases">
        <title>Bacterial diversity in gut of crayfish and pufferfish.</title>
        <authorList>
            <person name="Huang Y."/>
        </authorList>
    </citation>
    <scope>NUCLEOTIDE SEQUENCE</scope>
    <source>
        <strain evidence="1">PR12</strain>
    </source>
</reference>
<dbReference type="Proteomes" id="UP001058290">
    <property type="component" value="Chromosome"/>
</dbReference>
<protein>
    <submittedName>
        <fullName evidence="1">Uncharacterized protein</fullName>
    </submittedName>
</protein>
<organism evidence="1 2">
    <name type="scientific">Comamonas squillarum</name>
    <dbReference type="NCBI Taxonomy" id="2977320"/>
    <lineage>
        <taxon>Bacteria</taxon>
        <taxon>Pseudomonadati</taxon>
        <taxon>Pseudomonadota</taxon>
        <taxon>Betaproteobacteria</taxon>
        <taxon>Burkholderiales</taxon>
        <taxon>Comamonadaceae</taxon>
        <taxon>Comamonas</taxon>
    </lineage>
</organism>
<dbReference type="EMBL" id="CP104377">
    <property type="protein sequence ID" value="UXC19141.1"/>
    <property type="molecule type" value="Genomic_DNA"/>
</dbReference>
<dbReference type="RefSeq" id="WP_260719445.1">
    <property type="nucleotide sequence ID" value="NZ_CP104377.1"/>
</dbReference>
<accession>A0ABY6A4E4</accession>
<keyword evidence="2" id="KW-1185">Reference proteome</keyword>
<name>A0ABY6A4E4_9BURK</name>
<sequence length="124" mass="13355">MTHTTGRPLGQRFREVLDIVGKLGSCTCSEITARMKGEIEPRHTWTYCTRAVSLGLMSVDRSRRPVKYQLADGSQTMLEAMASPHQPVKAEPPAPLSAAETVALALRTQPNSVFALARGGCGAC</sequence>
<proteinExistence type="predicted"/>